<gene>
    <name evidence="2" type="ORF">P8X34_09360</name>
</gene>
<feature type="domain" description="PIN" evidence="1">
    <location>
        <begin position="36"/>
        <end position="99"/>
    </location>
</feature>
<evidence type="ECO:0000313" key="3">
    <source>
        <dbReference type="Proteomes" id="UP001571980"/>
    </source>
</evidence>
<name>A0ABV4T5C8_9EURY</name>
<dbReference type="RefSeq" id="WP_372824166.1">
    <property type="nucleotide sequence ID" value="NZ_JARRIC010000001.1"/>
</dbReference>
<evidence type="ECO:0000259" key="1">
    <source>
        <dbReference type="Pfam" id="PF01850"/>
    </source>
</evidence>
<dbReference type="Proteomes" id="UP001571980">
    <property type="component" value="Unassembled WGS sequence"/>
</dbReference>
<dbReference type="EMBL" id="JARRIG010000006">
    <property type="protein sequence ID" value="MFA4804930.1"/>
    <property type="molecule type" value="Genomic_DNA"/>
</dbReference>
<dbReference type="InterPro" id="IPR002716">
    <property type="entry name" value="PIN_dom"/>
</dbReference>
<sequence length="107" mass="12276">METERLFGCTGKFRVKKMFMQERERFDSVFKYLSEFILENIELGIIELLPPNKEILNEAVTLSKEFGLLPNDALIAAACKFCGISKIATFDKGFENVPFLEVLYQAQ</sequence>
<accession>A0ABV4T5C8</accession>
<dbReference type="InterPro" id="IPR029060">
    <property type="entry name" value="PIN-like_dom_sf"/>
</dbReference>
<keyword evidence="3" id="KW-1185">Reference proteome</keyword>
<organism evidence="2 3">
    <name type="scientific">Pyrococcus kukulkanii</name>
    <dbReference type="NCBI Taxonomy" id="1609559"/>
    <lineage>
        <taxon>Archaea</taxon>
        <taxon>Methanobacteriati</taxon>
        <taxon>Methanobacteriota</taxon>
        <taxon>Thermococci</taxon>
        <taxon>Thermococcales</taxon>
        <taxon>Thermococcaceae</taxon>
        <taxon>Pyrococcus</taxon>
    </lineage>
</organism>
<comment type="caution">
    <text evidence="2">The sequence shown here is derived from an EMBL/GenBank/DDBJ whole genome shotgun (WGS) entry which is preliminary data.</text>
</comment>
<evidence type="ECO:0000313" key="2">
    <source>
        <dbReference type="EMBL" id="MFA4804930.1"/>
    </source>
</evidence>
<proteinExistence type="predicted"/>
<dbReference type="SUPFAM" id="SSF88723">
    <property type="entry name" value="PIN domain-like"/>
    <property type="match status" value="1"/>
</dbReference>
<dbReference type="PANTHER" id="PTHR39677:SF4">
    <property type="entry name" value="RIBONUCLEASE VAPC6"/>
    <property type="match status" value="1"/>
</dbReference>
<protein>
    <submittedName>
        <fullName evidence="2">PIN domain-containing protein</fullName>
    </submittedName>
</protein>
<dbReference type="Pfam" id="PF01850">
    <property type="entry name" value="PIN"/>
    <property type="match status" value="1"/>
</dbReference>
<reference evidence="2 3" key="1">
    <citation type="submission" date="2023-03" db="EMBL/GenBank/DDBJ databases">
        <title>Speciation in Pyrococcus: adaptation to high temperature as a mechanism.</title>
        <authorList>
            <person name="Gu J."/>
        </authorList>
    </citation>
    <scope>NUCLEOTIDE SEQUENCE [LARGE SCALE GENOMIC DNA]</scope>
    <source>
        <strain evidence="2 3">LMOA34</strain>
    </source>
</reference>
<dbReference type="PANTHER" id="PTHR39677">
    <property type="entry name" value="RIBONUCLEASE VAPC6"/>
    <property type="match status" value="1"/>
</dbReference>
<dbReference type="Gene3D" id="3.40.50.1010">
    <property type="entry name" value="5'-nuclease"/>
    <property type="match status" value="1"/>
</dbReference>